<dbReference type="PANTHER" id="PTHR30026">
    <property type="entry name" value="OUTER MEMBRANE PROTEIN TOLC"/>
    <property type="match status" value="1"/>
</dbReference>
<dbReference type="NCBIfam" id="TIGR01844">
    <property type="entry name" value="type_I_sec_TolC"/>
    <property type="match status" value="1"/>
</dbReference>
<feature type="signal peptide" evidence="9">
    <location>
        <begin position="1"/>
        <end position="27"/>
    </location>
</feature>
<organism evidence="10 11">
    <name type="scientific">Brevundimonas balnearis</name>
    <dbReference type="NCBI Taxonomy" id="1572858"/>
    <lineage>
        <taxon>Bacteria</taxon>
        <taxon>Pseudomonadati</taxon>
        <taxon>Pseudomonadota</taxon>
        <taxon>Alphaproteobacteria</taxon>
        <taxon>Caulobacterales</taxon>
        <taxon>Caulobacteraceae</taxon>
        <taxon>Brevundimonas</taxon>
    </lineage>
</organism>
<dbReference type="InterPro" id="IPR051906">
    <property type="entry name" value="TolC-like"/>
</dbReference>
<comment type="caution">
    <text evidence="10">The sequence shown here is derived from an EMBL/GenBank/DDBJ whole genome shotgun (WGS) entry which is preliminary data.</text>
</comment>
<comment type="similarity">
    <text evidence="2">Belongs to the outer membrane factor (OMF) (TC 1.B.17) family.</text>
</comment>
<evidence type="ECO:0000256" key="6">
    <source>
        <dbReference type="ARBA" id="ARBA00023136"/>
    </source>
</evidence>
<keyword evidence="5" id="KW-0812">Transmembrane</keyword>
<evidence type="ECO:0000313" key="11">
    <source>
        <dbReference type="Proteomes" id="UP001589906"/>
    </source>
</evidence>
<evidence type="ECO:0000256" key="4">
    <source>
        <dbReference type="ARBA" id="ARBA00022452"/>
    </source>
</evidence>
<dbReference type="Pfam" id="PF02321">
    <property type="entry name" value="OEP"/>
    <property type="match status" value="2"/>
</dbReference>
<dbReference type="Proteomes" id="UP001589906">
    <property type="component" value="Unassembled WGS sequence"/>
</dbReference>
<gene>
    <name evidence="10" type="ORF">ACFFGE_10750</name>
</gene>
<name>A0ABV6R3Z9_9CAUL</name>
<evidence type="ECO:0000313" key="10">
    <source>
        <dbReference type="EMBL" id="MFC0634352.1"/>
    </source>
</evidence>
<reference evidence="10 11" key="1">
    <citation type="submission" date="2024-09" db="EMBL/GenBank/DDBJ databases">
        <authorList>
            <person name="Sun Q."/>
            <person name="Mori K."/>
        </authorList>
    </citation>
    <scope>NUCLEOTIDE SEQUENCE [LARGE SCALE GENOMIC DNA]</scope>
    <source>
        <strain evidence="10 11">NCAIM B.02621</strain>
    </source>
</reference>
<protein>
    <submittedName>
        <fullName evidence="10">TolC family outer membrane protein</fullName>
    </submittedName>
</protein>
<keyword evidence="9" id="KW-0732">Signal</keyword>
<evidence type="ECO:0000256" key="1">
    <source>
        <dbReference type="ARBA" id="ARBA00004442"/>
    </source>
</evidence>
<evidence type="ECO:0000256" key="7">
    <source>
        <dbReference type="ARBA" id="ARBA00023237"/>
    </source>
</evidence>
<dbReference type="PANTHER" id="PTHR30026:SF22">
    <property type="entry name" value="OUTER MEMBRANE EFFLUX PROTEIN"/>
    <property type="match status" value="1"/>
</dbReference>
<keyword evidence="6" id="KW-0472">Membrane</keyword>
<keyword evidence="8" id="KW-0175">Coiled coil</keyword>
<dbReference type="Gene3D" id="1.20.1600.10">
    <property type="entry name" value="Outer membrane efflux proteins (OEP)"/>
    <property type="match status" value="1"/>
</dbReference>
<feature type="coiled-coil region" evidence="8">
    <location>
        <begin position="164"/>
        <end position="225"/>
    </location>
</feature>
<evidence type="ECO:0000256" key="2">
    <source>
        <dbReference type="ARBA" id="ARBA00007613"/>
    </source>
</evidence>
<feature type="chain" id="PRO_5047145135" evidence="9">
    <location>
        <begin position="28"/>
        <end position="504"/>
    </location>
</feature>
<proteinExistence type="inferred from homology"/>
<keyword evidence="3" id="KW-0813">Transport</keyword>
<dbReference type="SUPFAM" id="SSF56954">
    <property type="entry name" value="Outer membrane efflux proteins (OEP)"/>
    <property type="match status" value="1"/>
</dbReference>
<keyword evidence="7" id="KW-0998">Cell outer membrane</keyword>
<evidence type="ECO:0000256" key="5">
    <source>
        <dbReference type="ARBA" id="ARBA00022692"/>
    </source>
</evidence>
<dbReference type="InterPro" id="IPR010130">
    <property type="entry name" value="T1SS_OMP_TolC"/>
</dbReference>
<comment type="subcellular location">
    <subcellularLocation>
        <location evidence="1">Cell outer membrane</location>
    </subcellularLocation>
</comment>
<dbReference type="EMBL" id="JBHLSW010000007">
    <property type="protein sequence ID" value="MFC0634352.1"/>
    <property type="molecule type" value="Genomic_DNA"/>
</dbReference>
<sequence length="504" mass="52868">MLNRSRAIASAAALALAAGLWTGPASAESLRDAIALAYRTNPSLLAQRANQRALDETVVQARAGLRPSLNVTASANYTRTDSAGGAVDVDGDGFPDVTAGGVSESDSGSVSIGLSQSLYTGGRISRSISAAEAGVLEGRETLRDVEQQVIVAVVQAYVDVLRDIEILEIRRENLQVLRRQLEESNARFEVGEITRTDVAQSEARLAQAESELASAEAQLSTSRAAYAAVVGQAPANLTAPAPLLAQPADFDDALEVALARNPALLAAVYNQRQAEESVAQARAAFRPSASLNASYGGSDELSGFDPSQSTSFRAGATVTVPLFTGGLNRSRVAQALEQANAAQILVEGERRTVLREASAAYANLLSARAGVTANEEAVRAARVAAEGVRQEQSVGLRTTLDVLNAELELRNAQINLASARRNDYVAQAQLLAAMGSLDGPSLADVEAYDPSRNYEQVRDRGGLPWDGAIEALDNIAAPVVVPANDAEDAPIDAQLKSEVVRTAP</sequence>
<accession>A0ABV6R3Z9</accession>
<evidence type="ECO:0000256" key="8">
    <source>
        <dbReference type="SAM" id="Coils"/>
    </source>
</evidence>
<dbReference type="RefSeq" id="WP_376836390.1">
    <property type="nucleotide sequence ID" value="NZ_JBHLSW010000007.1"/>
</dbReference>
<dbReference type="InterPro" id="IPR003423">
    <property type="entry name" value="OMP_efflux"/>
</dbReference>
<keyword evidence="4" id="KW-1134">Transmembrane beta strand</keyword>
<evidence type="ECO:0000256" key="3">
    <source>
        <dbReference type="ARBA" id="ARBA00022448"/>
    </source>
</evidence>
<evidence type="ECO:0000256" key="9">
    <source>
        <dbReference type="SAM" id="SignalP"/>
    </source>
</evidence>
<keyword evidence="11" id="KW-1185">Reference proteome</keyword>